<evidence type="ECO:0000256" key="5">
    <source>
        <dbReference type="ARBA" id="ARBA00023004"/>
    </source>
</evidence>
<keyword evidence="9" id="KW-1185">Reference proteome</keyword>
<comment type="catalytic activity">
    <reaction evidence="6">
        <text>P(1),P(4)-bis(5'-adenosyl) tetraphosphate + H2O = 2 ADP + 2 H(+)</text>
        <dbReference type="Rhea" id="RHEA:24252"/>
        <dbReference type="ChEBI" id="CHEBI:15377"/>
        <dbReference type="ChEBI" id="CHEBI:15378"/>
        <dbReference type="ChEBI" id="CHEBI:58141"/>
        <dbReference type="ChEBI" id="CHEBI:456216"/>
        <dbReference type="EC" id="3.6.1.41"/>
    </reaction>
</comment>
<keyword evidence="4 8" id="KW-0378">Hydrolase</keyword>
<evidence type="ECO:0000259" key="7">
    <source>
        <dbReference type="PROSITE" id="PS51831"/>
    </source>
</evidence>
<dbReference type="PANTHER" id="PTHR35795:SF1">
    <property type="entry name" value="BIS(5'-NUCLEOSYL)-TETRAPHOSPHATASE, SYMMETRICAL"/>
    <property type="match status" value="1"/>
</dbReference>
<dbReference type="GO" id="GO:0000166">
    <property type="term" value="F:nucleotide binding"/>
    <property type="evidence" value="ECO:0007669"/>
    <property type="project" value="UniProtKB-KW"/>
</dbReference>
<dbReference type="AlphaFoldDB" id="A0AAW5B515"/>
<dbReference type="GO" id="GO:0008803">
    <property type="term" value="F:bis(5'-nucleosyl)-tetraphosphatase (symmetrical) activity"/>
    <property type="evidence" value="ECO:0007669"/>
    <property type="project" value="UniProtKB-EC"/>
</dbReference>
<dbReference type="EC" id="3.6.1.41" evidence="1"/>
<dbReference type="InterPro" id="IPR005249">
    <property type="entry name" value="YqeK"/>
</dbReference>
<keyword evidence="5" id="KW-0408">Iron</keyword>
<feature type="domain" description="HD" evidence="7">
    <location>
        <begin position="18"/>
        <end position="132"/>
    </location>
</feature>
<dbReference type="PANTHER" id="PTHR35795">
    <property type="entry name" value="SLR1885 PROTEIN"/>
    <property type="match status" value="1"/>
</dbReference>
<dbReference type="RefSeq" id="WP_238018789.1">
    <property type="nucleotide sequence ID" value="NZ_JAIFZM010000004.1"/>
</dbReference>
<comment type="caution">
    <text evidence="8">The sequence shown here is derived from an EMBL/GenBank/DDBJ whole genome shotgun (WGS) entry which is preliminary data.</text>
</comment>
<evidence type="ECO:0000256" key="1">
    <source>
        <dbReference type="ARBA" id="ARBA00012506"/>
    </source>
</evidence>
<dbReference type="Gene3D" id="1.10.3210.10">
    <property type="entry name" value="Hypothetical protein af1432"/>
    <property type="match status" value="1"/>
</dbReference>
<evidence type="ECO:0000256" key="6">
    <source>
        <dbReference type="ARBA" id="ARBA00049417"/>
    </source>
</evidence>
<dbReference type="PROSITE" id="PS51831">
    <property type="entry name" value="HD"/>
    <property type="match status" value="1"/>
</dbReference>
<protein>
    <recommendedName>
        <fullName evidence="1">bis(5'-nucleosyl)-tetraphosphatase (symmetrical)</fullName>
        <ecNumber evidence="1">3.6.1.41</ecNumber>
    </recommendedName>
</protein>
<dbReference type="Proteomes" id="UP001199631">
    <property type="component" value="Unassembled WGS sequence"/>
</dbReference>
<dbReference type="Pfam" id="PF01966">
    <property type="entry name" value="HD"/>
    <property type="match status" value="1"/>
</dbReference>
<gene>
    <name evidence="8" type="primary">yqeK</name>
    <name evidence="8" type="ORF">K3T81_05700</name>
</gene>
<evidence type="ECO:0000256" key="2">
    <source>
        <dbReference type="ARBA" id="ARBA00022723"/>
    </source>
</evidence>
<dbReference type="InterPro" id="IPR051094">
    <property type="entry name" value="Diverse_Catalytic_Enzymes"/>
</dbReference>
<evidence type="ECO:0000313" key="9">
    <source>
        <dbReference type="Proteomes" id="UP001199631"/>
    </source>
</evidence>
<evidence type="ECO:0000256" key="3">
    <source>
        <dbReference type="ARBA" id="ARBA00022741"/>
    </source>
</evidence>
<dbReference type="GO" id="GO:0046872">
    <property type="term" value="F:metal ion binding"/>
    <property type="evidence" value="ECO:0007669"/>
    <property type="project" value="UniProtKB-KW"/>
</dbReference>
<proteinExistence type="predicted"/>
<accession>A0AAW5B515</accession>
<dbReference type="EMBL" id="JAIFZM010000004">
    <property type="protein sequence ID" value="MCG3418638.1"/>
    <property type="molecule type" value="Genomic_DNA"/>
</dbReference>
<evidence type="ECO:0000313" key="8">
    <source>
        <dbReference type="EMBL" id="MCG3418638.1"/>
    </source>
</evidence>
<keyword evidence="3" id="KW-0547">Nucleotide-binding</keyword>
<organism evidence="8 9">
    <name type="scientific">Oceanobacillus jordanicus</name>
    <dbReference type="NCBI Taxonomy" id="2867266"/>
    <lineage>
        <taxon>Bacteria</taxon>
        <taxon>Bacillati</taxon>
        <taxon>Bacillota</taxon>
        <taxon>Bacilli</taxon>
        <taxon>Bacillales</taxon>
        <taxon>Bacillaceae</taxon>
        <taxon>Oceanobacillus</taxon>
    </lineage>
</organism>
<dbReference type="InterPro" id="IPR003607">
    <property type="entry name" value="HD/PDEase_dom"/>
</dbReference>
<sequence>MEISKAKELVEPHLTEARFDHSLRVAETARYLVDLYGGSKEKAELAGILHDYAKYRPLKEMEQQIKAFNLPNDLLDFHSELWHAPIGAILVEEECGLKDEDIKGAIKYHTTGRANMTKLEKIIFLADYIEPGRSFPGIEEVRESAKTNLEHACWLAVRNTIQYLIRKNAKIYPDTFHAYNDLSSHINGGNE</sequence>
<keyword evidence="2" id="KW-0479">Metal-binding</keyword>
<dbReference type="InterPro" id="IPR006674">
    <property type="entry name" value="HD_domain"/>
</dbReference>
<dbReference type="SMART" id="SM00471">
    <property type="entry name" value="HDc"/>
    <property type="match status" value="1"/>
</dbReference>
<dbReference type="CDD" id="cd00077">
    <property type="entry name" value="HDc"/>
    <property type="match status" value="1"/>
</dbReference>
<evidence type="ECO:0000256" key="4">
    <source>
        <dbReference type="ARBA" id="ARBA00022801"/>
    </source>
</evidence>
<reference evidence="8 9" key="1">
    <citation type="journal article" date="2022" name="Evol. Bioinform. Online">
        <title>Draft Genome Sequence of Oceanobacillus jordanicus Strain GSFE11, a Halotolerant Plant Growth-Promoting Bacterial Endophyte Isolated From the Jordan Valley.</title>
        <authorList>
            <person name="Alhindi T."/>
            <person name="Albdaiwi R."/>
        </authorList>
    </citation>
    <scope>NUCLEOTIDE SEQUENCE [LARGE SCALE GENOMIC DNA]</scope>
    <source>
        <strain evidence="8 9">GSFE11</strain>
    </source>
</reference>
<name>A0AAW5B515_9BACI</name>
<dbReference type="NCBIfam" id="TIGR00488">
    <property type="entry name" value="bis(5'-nucleosyl)-tetraphosphatase (symmetrical) YqeK"/>
    <property type="match status" value="1"/>
</dbReference>
<dbReference type="SUPFAM" id="SSF109604">
    <property type="entry name" value="HD-domain/PDEase-like"/>
    <property type="match status" value="1"/>
</dbReference>